<proteinExistence type="predicted"/>
<protein>
    <submittedName>
        <fullName evidence="3">Uncharacterized protein (TIGR02186 family)</fullName>
    </submittedName>
</protein>
<keyword evidence="4" id="KW-1185">Reference proteome</keyword>
<evidence type="ECO:0000256" key="2">
    <source>
        <dbReference type="SAM" id="SignalP"/>
    </source>
</evidence>
<feature type="signal peptide" evidence="2">
    <location>
        <begin position="1"/>
        <end position="31"/>
    </location>
</feature>
<dbReference type="AlphaFoldDB" id="A0A4R3JFM6"/>
<comment type="caution">
    <text evidence="3">The sequence shown here is derived from an EMBL/GenBank/DDBJ whole genome shotgun (WGS) entry which is preliminary data.</text>
</comment>
<keyword evidence="2" id="KW-0732">Signal</keyword>
<sequence>MTLSMLMRLMRKNSPFIAICMLLFGISTAHGEDLAIDLSHNEVAITTAFSGTDLLLFGATDQNKKSDIIVVVRGPKGKEIVRHKEHVMGLWINSGEMEFVGVPDFYTVASSRPLNEILPEDVLKREQIGAHRLVFSPIAGTTMGPEKQAAYHEALLRNKRRQGLYATDIGDVTFVGVNLFRTTLHFPAAVPVGDYRIETYLVRDDKIVTRHETEMRVHKIGVEEEIYNFAHQQAWAYGILAIIVAGLAGWVANAIFRKA</sequence>
<accession>A0A4R3JFM6</accession>
<dbReference type="EMBL" id="SLZW01000002">
    <property type="protein sequence ID" value="TCS64295.1"/>
    <property type="molecule type" value="Genomic_DNA"/>
</dbReference>
<dbReference type="InterPro" id="IPR019088">
    <property type="entry name" value="CHP02186-rel_TM"/>
</dbReference>
<keyword evidence="1" id="KW-1133">Transmembrane helix</keyword>
<feature type="transmembrane region" description="Helical" evidence="1">
    <location>
        <begin position="234"/>
        <end position="256"/>
    </location>
</feature>
<evidence type="ECO:0000256" key="1">
    <source>
        <dbReference type="SAM" id="Phobius"/>
    </source>
</evidence>
<dbReference type="Proteomes" id="UP000295304">
    <property type="component" value="Unassembled WGS sequence"/>
</dbReference>
<name>A0A4R3JFM6_9PROT</name>
<dbReference type="Pfam" id="PF09608">
    <property type="entry name" value="Alph_Pro_TM"/>
    <property type="match status" value="1"/>
</dbReference>
<evidence type="ECO:0000313" key="3">
    <source>
        <dbReference type="EMBL" id="TCS64295.1"/>
    </source>
</evidence>
<keyword evidence="1" id="KW-0812">Transmembrane</keyword>
<organism evidence="3 4">
    <name type="scientific">Varunaivibrio sulfuroxidans</name>
    <dbReference type="NCBI Taxonomy" id="1773489"/>
    <lineage>
        <taxon>Bacteria</taxon>
        <taxon>Pseudomonadati</taxon>
        <taxon>Pseudomonadota</taxon>
        <taxon>Alphaproteobacteria</taxon>
        <taxon>Rhodospirillales</taxon>
        <taxon>Magnetovibrionaceae</taxon>
        <taxon>Varunaivibrio</taxon>
    </lineage>
</organism>
<reference evidence="3 4" key="1">
    <citation type="submission" date="2019-03" db="EMBL/GenBank/DDBJ databases">
        <title>Genomic Encyclopedia of Type Strains, Phase IV (KMG-IV): sequencing the most valuable type-strain genomes for metagenomic binning, comparative biology and taxonomic classification.</title>
        <authorList>
            <person name="Goeker M."/>
        </authorList>
    </citation>
    <scope>NUCLEOTIDE SEQUENCE [LARGE SCALE GENOMIC DNA]</scope>
    <source>
        <strain evidence="3 4">DSM 101688</strain>
    </source>
</reference>
<evidence type="ECO:0000313" key="4">
    <source>
        <dbReference type="Proteomes" id="UP000295304"/>
    </source>
</evidence>
<gene>
    <name evidence="3" type="ORF">EDD55_102338</name>
</gene>
<feature type="chain" id="PRO_5020554825" evidence="2">
    <location>
        <begin position="32"/>
        <end position="259"/>
    </location>
</feature>
<keyword evidence="1" id="KW-0472">Membrane</keyword>